<keyword evidence="7 12" id="KW-0865">Zymogen</keyword>
<dbReference type="GO" id="GO:0004609">
    <property type="term" value="F:phosphatidylserine decarboxylase activity"/>
    <property type="evidence" value="ECO:0007669"/>
    <property type="project" value="UniProtKB-UniRule"/>
</dbReference>
<comment type="subunit">
    <text evidence="12">Heterodimer of a large membrane-associated beta subunit and a small pyruvoyl-containing alpha subunit.</text>
</comment>
<keyword evidence="12" id="KW-0333">Golgi apparatus</keyword>
<dbReference type="OrthoDB" id="5973539at2759"/>
<keyword evidence="10 12" id="KW-1208">Phospholipid metabolism</keyword>
<feature type="chain" id="PRO_5040553021" description="Phosphatidylserine decarboxylase 2 beta chain" evidence="12">
    <location>
        <begin position="1"/>
        <end position="717"/>
    </location>
</feature>
<feature type="active site" description="Charge relay system; for autoendoproteolytic cleavage activity" evidence="12">
    <location>
        <position position="572"/>
    </location>
</feature>
<dbReference type="GO" id="GO:0000139">
    <property type="term" value="C:Golgi membrane"/>
    <property type="evidence" value="ECO:0007669"/>
    <property type="project" value="UniProtKB-SubCell"/>
</dbReference>
<gene>
    <name evidence="12" type="primary">PSD2</name>
    <name evidence="15" type="ORF">AMORRO_LOCUS893</name>
</gene>
<feature type="chain" id="PRO_5040553020" description="Phosphatidylserine decarboxylase 2 alpha chain" evidence="12">
    <location>
        <begin position="718"/>
        <end position="760"/>
    </location>
</feature>
<protein>
    <recommendedName>
        <fullName evidence="12">Phosphatidylserine decarboxylase proenzyme 2</fullName>
        <ecNumber evidence="12">4.1.1.65</ecNumber>
    </recommendedName>
    <component>
        <recommendedName>
            <fullName evidence="12">Phosphatidylserine decarboxylase 2 beta chain</fullName>
        </recommendedName>
    </component>
    <component>
        <recommendedName>
            <fullName evidence="12">Phosphatidylserine decarboxylase 2 alpha chain</fullName>
        </recommendedName>
    </component>
</protein>
<feature type="domain" description="EF-hand" evidence="14">
    <location>
        <begin position="290"/>
        <end position="325"/>
    </location>
</feature>
<sequence length="760" mass="86791">MNGSSYTLRIDVIEGSKLAPKDRNGLSDPYIDIQIGEHTYTTQVIDKNLNPRWDASFDHKFNASEPPKEIRFTCWDKDFVGRDYMGEIRFDLLDIWKKNSIGYSDETNKPQWYPLISLKKKEKVSGQILIKIGLVEDKGEKLSLSEWSFIEIVCAKDLPAERNVTGLGFDMDPFVVVSFARNTFRTKIINHNLNPEWNEKFHFPIKKNESKYLIKFTIYDWDKFSGNDLVASQSFPIEELMGDHFKATKETEEDFVEKELPLKVLSREKFNKEYKPTLMIKLKFMSYEQLRSKFWMALAKIYDSDDNGVLDYVEIETMLNSLGSSLTNDTLSTFFTRFAKDPLRDGLEFVELVSCLEKQLEISQKSATDDGEEADNEHVIYIKECPICHKPDLSKLNESDIITHVAICASDDWGKVDSFVTGDFVTESQAQRKWVTKIISKVGFGGYEIGIDSANIIVQDRTTGHVVEEKMATYVRLGIRLLYRGKGASIDSKRTQNVLRSLTLKQGKKYDKPSSTKDIAPFIKFHNLNVDEVLEPQDSFKNFNEFFYRKLKPGARPCDSPDDPHVLVSPADCRMMAFPTIDKATELWIKGQSFSLAKLINDENVAKEFEGGSLGIFRLAPQDYHRFHFPVEGELSEPTQIPGSYYTVNPIAIRSELDVYGENKRAVSYINSPQFGKVAFVAIGAMMDRGDSYFSLFSTPSTHVKRTEEHGYFAFGGSTVVLLFQKGTMFWDEDILENSGSRLETLVRVGMQVGKSAYHH</sequence>
<dbReference type="SUPFAM" id="SSF47473">
    <property type="entry name" value="EF-hand"/>
    <property type="match status" value="1"/>
</dbReference>
<evidence type="ECO:0000256" key="4">
    <source>
        <dbReference type="ARBA" id="ARBA00022837"/>
    </source>
</evidence>
<evidence type="ECO:0000256" key="7">
    <source>
        <dbReference type="ARBA" id="ARBA00023145"/>
    </source>
</evidence>
<evidence type="ECO:0000259" key="13">
    <source>
        <dbReference type="PROSITE" id="PS50004"/>
    </source>
</evidence>
<keyword evidence="12" id="KW-0967">Endosome</keyword>
<feature type="domain" description="C2" evidence="13">
    <location>
        <begin position="124"/>
        <end position="252"/>
    </location>
</feature>
<dbReference type="SMART" id="SM00239">
    <property type="entry name" value="C2"/>
    <property type="match status" value="2"/>
</dbReference>
<feature type="modified residue" description="Pyruvic acid (Ser); by autocatalysis" evidence="12">
    <location>
        <position position="718"/>
    </location>
</feature>
<comment type="domain">
    <text evidence="12">The C2 domains have an essential, but non-catalytic function. They may facilitate interactions with other proteins and are required for lipid transport function.</text>
</comment>
<dbReference type="InterPro" id="IPR018247">
    <property type="entry name" value="EF_Hand_1_Ca_BS"/>
</dbReference>
<evidence type="ECO:0000256" key="9">
    <source>
        <dbReference type="ARBA" id="ARBA00023239"/>
    </source>
</evidence>
<comment type="pathway">
    <text evidence="1">Lipid metabolism.</text>
</comment>
<dbReference type="GO" id="GO:0006646">
    <property type="term" value="P:phosphatidylethanolamine biosynthetic process"/>
    <property type="evidence" value="ECO:0007669"/>
    <property type="project" value="UniProtKB-UniRule"/>
</dbReference>
<comment type="pathway">
    <text evidence="12">Phospholipid metabolism; phosphatidylethanolamine biosynthesis; phosphatidylethanolamine from CDP-diacylglycerol: step 2/2.</text>
</comment>
<comment type="PTM">
    <text evidence="12">Is synthesized initially as an inactive proenzyme. Formation of the active enzyme involves a self-maturation process in which the active site pyruvoyl group is generated from an internal serine residue via an autocatalytic post-translational modification. Two non-identical subunits are generated from the proenzyme in this reaction, and the pyruvate is formed at the N-terminus of the alpha chain, which is derived from the carboxyl end of the proenzyme. The autoendoproteolytic cleavage occurs by a canonical serine protease mechanism, in which the side chain hydroxyl group of the serine supplies its oxygen atom to form the C-terminus of the beta chain, while the remainder of the serine residue undergoes an oxidative deamination to produce ammonia and the pyruvoyl prosthetic group on the alpha chain. During this reaction, the Ser that is part of the protease active site of the proenzyme becomes the pyruvoyl prosthetic group, which constitutes an essential element of the active site of the mature decarboxylase.</text>
</comment>
<dbReference type="PROSITE" id="PS50222">
    <property type="entry name" value="EF_HAND_2"/>
    <property type="match status" value="1"/>
</dbReference>
<dbReference type="InterPro" id="IPR035892">
    <property type="entry name" value="C2_domain_sf"/>
</dbReference>
<keyword evidence="6 12" id="KW-0472">Membrane</keyword>
<evidence type="ECO:0000313" key="16">
    <source>
        <dbReference type="Proteomes" id="UP000789342"/>
    </source>
</evidence>
<dbReference type="Gene3D" id="2.60.40.150">
    <property type="entry name" value="C2 domain"/>
    <property type="match status" value="2"/>
</dbReference>
<accession>A0A9N8YUW3</accession>
<dbReference type="GO" id="GO:0005795">
    <property type="term" value="C:Golgi stack"/>
    <property type="evidence" value="ECO:0007669"/>
    <property type="project" value="UniProtKB-UniRule"/>
</dbReference>
<dbReference type="Pfam" id="PF02666">
    <property type="entry name" value="PS_Dcarbxylase"/>
    <property type="match status" value="1"/>
</dbReference>
<dbReference type="Pfam" id="PF00168">
    <property type="entry name" value="C2"/>
    <property type="match status" value="2"/>
</dbReference>
<dbReference type="InterPro" id="IPR033179">
    <property type="entry name" value="PSD_type2_pro"/>
</dbReference>
<reference evidence="15" key="1">
    <citation type="submission" date="2021-06" db="EMBL/GenBank/DDBJ databases">
        <authorList>
            <person name="Kallberg Y."/>
            <person name="Tangrot J."/>
            <person name="Rosling A."/>
        </authorList>
    </citation>
    <scope>NUCLEOTIDE SEQUENCE</scope>
    <source>
        <strain evidence="15">CL551</strain>
    </source>
</reference>
<dbReference type="InterPro" id="IPR011992">
    <property type="entry name" value="EF-hand-dom_pair"/>
</dbReference>
<evidence type="ECO:0000256" key="10">
    <source>
        <dbReference type="ARBA" id="ARBA00023264"/>
    </source>
</evidence>
<dbReference type="HAMAP" id="MF_00663">
    <property type="entry name" value="PS_decarb_PSD_B_type2"/>
    <property type="match status" value="1"/>
</dbReference>
<feature type="active site" description="Schiff-base intermediate with substrate; via pyruvic acid; for decarboxylase activity" evidence="12">
    <location>
        <position position="718"/>
    </location>
</feature>
<feature type="active site" description="Charge relay system; for autoendoproteolytic cleavage activity" evidence="12">
    <location>
        <position position="628"/>
    </location>
</feature>
<evidence type="ECO:0000256" key="6">
    <source>
        <dbReference type="ARBA" id="ARBA00023136"/>
    </source>
</evidence>
<dbReference type="Proteomes" id="UP000789342">
    <property type="component" value="Unassembled WGS sequence"/>
</dbReference>
<dbReference type="PANTHER" id="PTHR10067">
    <property type="entry name" value="PHOSPHATIDYLSERINE DECARBOXYLASE"/>
    <property type="match status" value="1"/>
</dbReference>
<dbReference type="NCBIfam" id="TIGR00163">
    <property type="entry name" value="PS_decarb"/>
    <property type="match status" value="1"/>
</dbReference>
<comment type="function">
    <text evidence="12">Catalyzes the formation of phosphatidylethanolamine (PtdEtn) from phosphatidylserine (PtdSer). Plays a central role in phospholipid metabolism and in the interorganelle trafficking of phosphatidylserine.</text>
</comment>
<evidence type="ECO:0000313" key="15">
    <source>
        <dbReference type="EMBL" id="CAG8450943.1"/>
    </source>
</evidence>
<dbReference type="EMBL" id="CAJVPV010000314">
    <property type="protein sequence ID" value="CAG8450943.1"/>
    <property type="molecule type" value="Genomic_DNA"/>
</dbReference>
<evidence type="ECO:0000256" key="8">
    <source>
        <dbReference type="ARBA" id="ARBA00023209"/>
    </source>
</evidence>
<dbReference type="GO" id="GO:0010008">
    <property type="term" value="C:endosome membrane"/>
    <property type="evidence" value="ECO:0007669"/>
    <property type="project" value="UniProtKB-SubCell"/>
</dbReference>
<keyword evidence="11 12" id="KW-0670">Pyruvate</keyword>
<keyword evidence="9 12" id="KW-0456">Lyase</keyword>
<comment type="catalytic activity">
    <reaction evidence="12">
        <text>a 1,2-diacyl-sn-glycero-3-phospho-L-serine + H(+) = a 1,2-diacyl-sn-glycero-3-phosphoethanolamine + CO2</text>
        <dbReference type="Rhea" id="RHEA:20828"/>
        <dbReference type="ChEBI" id="CHEBI:15378"/>
        <dbReference type="ChEBI" id="CHEBI:16526"/>
        <dbReference type="ChEBI" id="CHEBI:57262"/>
        <dbReference type="ChEBI" id="CHEBI:64612"/>
        <dbReference type="EC" id="4.1.1.65"/>
    </reaction>
</comment>
<keyword evidence="16" id="KW-1185">Reference proteome</keyword>
<dbReference type="GO" id="GO:0016540">
    <property type="term" value="P:protein autoprocessing"/>
    <property type="evidence" value="ECO:0007669"/>
    <property type="project" value="UniProtKB-UniRule"/>
</dbReference>
<evidence type="ECO:0000256" key="3">
    <source>
        <dbReference type="ARBA" id="ARBA00022793"/>
    </source>
</evidence>
<comment type="caution">
    <text evidence="15">The sequence shown here is derived from an EMBL/GenBank/DDBJ whole genome shotgun (WGS) entry which is preliminary data.</text>
</comment>
<evidence type="ECO:0000256" key="11">
    <source>
        <dbReference type="ARBA" id="ARBA00023317"/>
    </source>
</evidence>
<dbReference type="PROSITE" id="PS50004">
    <property type="entry name" value="C2"/>
    <property type="match status" value="2"/>
</dbReference>
<evidence type="ECO:0000259" key="14">
    <source>
        <dbReference type="PROSITE" id="PS50222"/>
    </source>
</evidence>
<comment type="similarity">
    <text evidence="12">Belongs to the phosphatidylserine decarboxylase family. PSD-B subfamily. Eukaryotic type II sub-subfamily.</text>
</comment>
<comment type="subcellular location">
    <subcellularLocation>
        <location evidence="12">Golgi apparatus membrane</location>
        <topology evidence="12">Peripheral membrane protein</topology>
        <orientation evidence="12">Cytoplasmic side</orientation>
    </subcellularLocation>
    <subcellularLocation>
        <location evidence="12">Endosome membrane</location>
        <topology evidence="12">Peripheral membrane protein</topology>
        <orientation evidence="12">Cytoplasmic side</orientation>
    </subcellularLocation>
</comment>
<dbReference type="AlphaFoldDB" id="A0A9N8YUW3"/>
<keyword evidence="3 12" id="KW-0210">Decarboxylase</keyword>
<dbReference type="EC" id="4.1.1.65" evidence="12"/>
<comment type="cofactor">
    <cofactor evidence="12">
        <name>pyruvate</name>
        <dbReference type="ChEBI" id="CHEBI:15361"/>
    </cofactor>
    <text evidence="12">Binds 1 pyruvoyl group covalently per subunit.</text>
</comment>
<evidence type="ECO:0000256" key="2">
    <source>
        <dbReference type="ARBA" id="ARBA00022516"/>
    </source>
</evidence>
<evidence type="ECO:0000256" key="5">
    <source>
        <dbReference type="ARBA" id="ARBA00023098"/>
    </source>
</evidence>
<dbReference type="GO" id="GO:0005509">
    <property type="term" value="F:calcium ion binding"/>
    <property type="evidence" value="ECO:0007669"/>
    <property type="project" value="InterPro"/>
</dbReference>
<feature type="site" description="Cleavage (non-hydrolytic); by autocatalysis" evidence="12">
    <location>
        <begin position="717"/>
        <end position="718"/>
    </location>
</feature>
<proteinExistence type="inferred from homology"/>
<dbReference type="InterPro" id="IPR002048">
    <property type="entry name" value="EF_hand_dom"/>
</dbReference>
<feature type="domain" description="C2" evidence="13">
    <location>
        <begin position="1"/>
        <end position="105"/>
    </location>
</feature>
<keyword evidence="8 12" id="KW-0594">Phospholipid biosynthesis</keyword>
<dbReference type="PRINTS" id="PR00360">
    <property type="entry name" value="C2DOMAIN"/>
</dbReference>
<dbReference type="InterPro" id="IPR000008">
    <property type="entry name" value="C2_dom"/>
</dbReference>
<dbReference type="SUPFAM" id="SSF49562">
    <property type="entry name" value="C2 domain (Calcium/lipid-binding domain, CaLB)"/>
    <property type="match status" value="2"/>
</dbReference>
<keyword evidence="2 12" id="KW-0444">Lipid biosynthesis</keyword>
<name>A0A9N8YUW3_9GLOM</name>
<dbReference type="PANTHER" id="PTHR10067:SF17">
    <property type="entry name" value="PHOSPHATIDYLSERINE DECARBOXYLASE PROENZYME 2"/>
    <property type="match status" value="1"/>
</dbReference>
<dbReference type="InterPro" id="IPR003817">
    <property type="entry name" value="PS_Dcarbxylase"/>
</dbReference>
<keyword evidence="5 12" id="KW-0443">Lipid metabolism</keyword>
<keyword evidence="4" id="KW-0106">Calcium</keyword>
<dbReference type="InterPro" id="IPR033177">
    <property type="entry name" value="PSD-B"/>
</dbReference>
<evidence type="ECO:0000256" key="12">
    <source>
        <dbReference type="HAMAP-Rule" id="MF_03209"/>
    </source>
</evidence>
<dbReference type="Gene3D" id="1.10.238.10">
    <property type="entry name" value="EF-hand"/>
    <property type="match status" value="1"/>
</dbReference>
<feature type="active site" description="Charge relay system; for autoendoproteolytic cleavage activity" evidence="12">
    <location>
        <position position="718"/>
    </location>
</feature>
<evidence type="ECO:0000256" key="1">
    <source>
        <dbReference type="ARBA" id="ARBA00005189"/>
    </source>
</evidence>
<dbReference type="PROSITE" id="PS00018">
    <property type="entry name" value="EF_HAND_1"/>
    <property type="match status" value="1"/>
</dbReference>
<organism evidence="15 16">
    <name type="scientific">Acaulospora morrowiae</name>
    <dbReference type="NCBI Taxonomy" id="94023"/>
    <lineage>
        <taxon>Eukaryota</taxon>
        <taxon>Fungi</taxon>
        <taxon>Fungi incertae sedis</taxon>
        <taxon>Mucoromycota</taxon>
        <taxon>Glomeromycotina</taxon>
        <taxon>Glomeromycetes</taxon>
        <taxon>Diversisporales</taxon>
        <taxon>Acaulosporaceae</taxon>
        <taxon>Acaulospora</taxon>
    </lineage>
</organism>